<evidence type="ECO:0000313" key="11">
    <source>
        <dbReference type="EMBL" id="KAK4522973.1"/>
    </source>
</evidence>
<feature type="transmembrane region" description="Helical" evidence="10">
    <location>
        <begin position="72"/>
        <end position="95"/>
    </location>
</feature>
<protein>
    <recommendedName>
        <fullName evidence="13">Bidirectional sugar transporter SWEET</fullName>
    </recommendedName>
</protein>
<evidence type="ECO:0008006" key="13">
    <source>
        <dbReference type="Google" id="ProtNLM"/>
    </source>
</evidence>
<evidence type="ECO:0000313" key="12">
    <source>
        <dbReference type="Proteomes" id="UP001300502"/>
    </source>
</evidence>
<evidence type="ECO:0000256" key="1">
    <source>
        <dbReference type="ARBA" id="ARBA00004127"/>
    </source>
</evidence>
<evidence type="ECO:0000256" key="8">
    <source>
        <dbReference type="ARBA" id="ARBA00023136"/>
    </source>
</evidence>
<name>A0AAV9I606_9RHOD</name>
<feature type="transmembrane region" description="Helical" evidence="10">
    <location>
        <begin position="133"/>
        <end position="157"/>
    </location>
</feature>
<evidence type="ECO:0000256" key="3">
    <source>
        <dbReference type="ARBA" id="ARBA00022448"/>
    </source>
</evidence>
<reference evidence="11 12" key="1">
    <citation type="submission" date="2022-07" db="EMBL/GenBank/DDBJ databases">
        <title>Genome-wide signatures of adaptation to extreme environments.</title>
        <authorList>
            <person name="Cho C.H."/>
            <person name="Yoon H.S."/>
        </authorList>
    </citation>
    <scope>NUCLEOTIDE SEQUENCE [LARGE SCALE GENOMIC DNA]</scope>
    <source>
        <strain evidence="11 12">108.79 E11</strain>
    </source>
</reference>
<evidence type="ECO:0000256" key="9">
    <source>
        <dbReference type="SAM" id="MobiDB-lite"/>
    </source>
</evidence>
<dbReference type="AlphaFoldDB" id="A0AAV9I606"/>
<dbReference type="GO" id="GO:0016020">
    <property type="term" value="C:membrane"/>
    <property type="evidence" value="ECO:0007669"/>
    <property type="project" value="InterPro"/>
</dbReference>
<feature type="transmembrane region" description="Helical" evidence="10">
    <location>
        <begin position="169"/>
        <end position="187"/>
    </location>
</feature>
<keyword evidence="4" id="KW-0762">Sugar transport</keyword>
<dbReference type="Pfam" id="PF03083">
    <property type="entry name" value="MtN3_slv"/>
    <property type="match status" value="2"/>
</dbReference>
<keyword evidence="3" id="KW-0813">Transport</keyword>
<dbReference type="Proteomes" id="UP001300502">
    <property type="component" value="Unassembled WGS sequence"/>
</dbReference>
<proteinExistence type="inferred from homology"/>
<comment type="similarity">
    <text evidence="2">Belongs to the SWEET sugar transporter family.</text>
</comment>
<evidence type="ECO:0000256" key="6">
    <source>
        <dbReference type="ARBA" id="ARBA00022737"/>
    </source>
</evidence>
<dbReference type="InterPro" id="IPR004316">
    <property type="entry name" value="SWEET_rpt"/>
</dbReference>
<dbReference type="Gene3D" id="1.20.1280.290">
    <property type="match status" value="2"/>
</dbReference>
<feature type="region of interest" description="Disordered" evidence="9">
    <location>
        <begin position="224"/>
        <end position="257"/>
    </location>
</feature>
<dbReference type="PANTHER" id="PTHR10791">
    <property type="entry name" value="RAG1-ACTIVATING PROTEIN 1"/>
    <property type="match status" value="1"/>
</dbReference>
<evidence type="ECO:0000256" key="10">
    <source>
        <dbReference type="SAM" id="Phobius"/>
    </source>
</evidence>
<dbReference type="GO" id="GO:0051119">
    <property type="term" value="F:sugar transmembrane transporter activity"/>
    <property type="evidence" value="ECO:0007669"/>
    <property type="project" value="InterPro"/>
</dbReference>
<dbReference type="EMBL" id="JANCYU010000010">
    <property type="protein sequence ID" value="KAK4522973.1"/>
    <property type="molecule type" value="Genomic_DNA"/>
</dbReference>
<dbReference type="InterPro" id="IPR047664">
    <property type="entry name" value="SWEET"/>
</dbReference>
<feature type="transmembrane region" description="Helical" evidence="10">
    <location>
        <begin position="193"/>
        <end position="214"/>
    </location>
</feature>
<dbReference type="GO" id="GO:0012505">
    <property type="term" value="C:endomembrane system"/>
    <property type="evidence" value="ECO:0007669"/>
    <property type="project" value="UniProtKB-SubCell"/>
</dbReference>
<evidence type="ECO:0000256" key="5">
    <source>
        <dbReference type="ARBA" id="ARBA00022692"/>
    </source>
</evidence>
<keyword evidence="6" id="KW-0677">Repeat</keyword>
<gene>
    <name evidence="11" type="ORF">GAYE_PCTG33G0863</name>
</gene>
<keyword evidence="7 10" id="KW-1133">Transmembrane helix</keyword>
<feature type="compositionally biased region" description="Polar residues" evidence="9">
    <location>
        <begin position="234"/>
        <end position="257"/>
    </location>
</feature>
<feature type="transmembrane region" description="Helical" evidence="10">
    <location>
        <begin position="6"/>
        <end position="28"/>
    </location>
</feature>
<comment type="caution">
    <text evidence="11">The sequence shown here is derived from an EMBL/GenBank/DDBJ whole genome shotgun (WGS) entry which is preliminary data.</text>
</comment>
<accession>A0AAV9I606</accession>
<keyword evidence="8 10" id="KW-0472">Membrane</keyword>
<organism evidence="11 12">
    <name type="scientific">Galdieria yellowstonensis</name>
    <dbReference type="NCBI Taxonomy" id="3028027"/>
    <lineage>
        <taxon>Eukaryota</taxon>
        <taxon>Rhodophyta</taxon>
        <taxon>Bangiophyceae</taxon>
        <taxon>Galdieriales</taxon>
        <taxon>Galdieriaceae</taxon>
        <taxon>Galdieria</taxon>
    </lineage>
</organism>
<sequence>MSATAWTTLFLKTIAPLCGVIISNLLFLAPMKSVLEVRSIEDIGPLNPIPYCFIFGSTSGWLLYGASVTNFYIWWANCPGLLLAIFYILSCHSVLQKGKRRVIYESITLSVLGISVTCAFLAAFILSRNTANILLGVLANSMLICFYASPLSTSIAVFRLKDASSLDPWLCAMNFVNGTMWTIYGFALGDPIVWSLNLLGAILGILQLCLIYVYGRRNANMSQTLTQEDKGTQGEASPSPQTAEKSNYGTSHSQVEV</sequence>
<dbReference type="PANTHER" id="PTHR10791:SF224">
    <property type="entry name" value="SUGAR TRANSPORTER SWEET"/>
    <property type="match status" value="1"/>
</dbReference>
<keyword evidence="12" id="KW-1185">Reference proteome</keyword>
<feature type="transmembrane region" description="Helical" evidence="10">
    <location>
        <begin position="107"/>
        <end position="127"/>
    </location>
</feature>
<evidence type="ECO:0000256" key="4">
    <source>
        <dbReference type="ARBA" id="ARBA00022597"/>
    </source>
</evidence>
<evidence type="ECO:0000256" key="7">
    <source>
        <dbReference type="ARBA" id="ARBA00022989"/>
    </source>
</evidence>
<evidence type="ECO:0000256" key="2">
    <source>
        <dbReference type="ARBA" id="ARBA00007809"/>
    </source>
</evidence>
<comment type="subcellular location">
    <subcellularLocation>
        <location evidence="1">Endomembrane system</location>
        <topology evidence="1">Multi-pass membrane protein</topology>
    </subcellularLocation>
</comment>
<keyword evidence="5 10" id="KW-0812">Transmembrane</keyword>